<dbReference type="Gene3D" id="2.120.10.30">
    <property type="entry name" value="TolB, C-terminal domain"/>
    <property type="match status" value="1"/>
</dbReference>
<reference evidence="2 3" key="1">
    <citation type="submission" date="2023-07" db="EMBL/GenBank/DDBJ databases">
        <title>Sequencing the genomes of 1000 actinobacteria strains.</title>
        <authorList>
            <person name="Klenk H.-P."/>
        </authorList>
    </citation>
    <scope>NUCLEOTIDE SEQUENCE [LARGE SCALE GENOMIC DNA]</scope>
    <source>
        <strain evidence="2 3">DSM 22966</strain>
    </source>
</reference>
<sequence length="50" mass="5645">MRRLPFYNYGQPESLARAKDGPMHSSEFGEATWDALNIIEPGGNYGWQSV</sequence>
<comment type="caution">
    <text evidence="2">The sequence shown here is derived from an EMBL/GenBank/DDBJ whole genome shotgun (WGS) entry which is preliminary data.</text>
</comment>
<protein>
    <submittedName>
        <fullName evidence="2">Glucose/arabinose dehydrogenase</fullName>
    </submittedName>
</protein>
<feature type="domain" description="Glucose/Sorbosone dehydrogenase" evidence="1">
    <location>
        <begin position="12"/>
        <end position="49"/>
    </location>
</feature>
<evidence type="ECO:0000313" key="3">
    <source>
        <dbReference type="Proteomes" id="UP001183794"/>
    </source>
</evidence>
<gene>
    <name evidence="2" type="ORF">J2S62_002238</name>
</gene>
<dbReference type="InterPro" id="IPR011042">
    <property type="entry name" value="6-blade_b-propeller_TolB-like"/>
</dbReference>
<name>A0ABU2B3L0_9MICC</name>
<dbReference type="RefSeq" id="WP_310174732.1">
    <property type="nucleotide sequence ID" value="NZ_BAABHE010000002.1"/>
</dbReference>
<evidence type="ECO:0000313" key="2">
    <source>
        <dbReference type="EMBL" id="MDR7347981.1"/>
    </source>
</evidence>
<organism evidence="2 3">
    <name type="scientific">Enteractinococcus fodinae</name>
    <dbReference type="NCBI Taxonomy" id="684663"/>
    <lineage>
        <taxon>Bacteria</taxon>
        <taxon>Bacillati</taxon>
        <taxon>Actinomycetota</taxon>
        <taxon>Actinomycetes</taxon>
        <taxon>Micrococcales</taxon>
        <taxon>Micrococcaceae</taxon>
    </lineage>
</organism>
<evidence type="ECO:0000259" key="1">
    <source>
        <dbReference type="Pfam" id="PF07995"/>
    </source>
</evidence>
<keyword evidence="3" id="KW-1185">Reference proteome</keyword>
<dbReference type="EMBL" id="JAVDYJ010000001">
    <property type="protein sequence ID" value="MDR7347981.1"/>
    <property type="molecule type" value="Genomic_DNA"/>
</dbReference>
<accession>A0ABU2B3L0</accession>
<proteinExistence type="predicted"/>
<dbReference type="InterPro" id="IPR012938">
    <property type="entry name" value="Glc/Sorbosone_DH"/>
</dbReference>
<dbReference type="Proteomes" id="UP001183794">
    <property type="component" value="Unassembled WGS sequence"/>
</dbReference>
<dbReference type="Pfam" id="PF07995">
    <property type="entry name" value="GSDH"/>
    <property type="match status" value="1"/>
</dbReference>